<evidence type="ECO:0000256" key="1">
    <source>
        <dbReference type="ARBA" id="ARBA00004141"/>
    </source>
</evidence>
<feature type="non-terminal residue" evidence="17">
    <location>
        <position position="2056"/>
    </location>
</feature>
<dbReference type="GO" id="GO:0102158">
    <property type="term" value="F:very-long-chain (3R)-3-hydroxyacyl-CoA dehydratase activity"/>
    <property type="evidence" value="ECO:0007669"/>
    <property type="project" value="UniProtKB-EC"/>
</dbReference>
<comment type="subcellular location">
    <subcellularLocation>
        <location evidence="1">Membrane</location>
        <topology evidence="1">Multi-pass membrane protein</topology>
    </subcellularLocation>
</comment>
<evidence type="ECO:0000256" key="6">
    <source>
        <dbReference type="ARBA" id="ARBA00022692"/>
    </source>
</evidence>
<keyword evidence="10 15" id="KW-0472">Membrane</keyword>
<evidence type="ECO:0000256" key="3">
    <source>
        <dbReference type="ARBA" id="ARBA00007811"/>
    </source>
</evidence>
<feature type="transmembrane region" description="Helical" evidence="15">
    <location>
        <begin position="539"/>
        <end position="559"/>
    </location>
</feature>
<dbReference type="UniPathway" id="UPA00094"/>
<protein>
    <recommendedName>
        <fullName evidence="4">very-long-chain (3R)-3-hydroxyacyl-CoA dehydratase</fullName>
        <ecNumber evidence="4">4.2.1.134</ecNumber>
    </recommendedName>
</protein>
<reference evidence="17" key="1">
    <citation type="submission" date="2021-02" db="EMBL/GenBank/DDBJ databases">
        <authorList>
            <person name="Dougan E. K."/>
            <person name="Rhodes N."/>
            <person name="Thang M."/>
            <person name="Chan C."/>
        </authorList>
    </citation>
    <scope>NUCLEOTIDE SEQUENCE</scope>
</reference>
<feature type="compositionally biased region" description="Acidic residues" evidence="14">
    <location>
        <begin position="1499"/>
        <end position="1512"/>
    </location>
</feature>
<evidence type="ECO:0000256" key="9">
    <source>
        <dbReference type="ARBA" id="ARBA00023098"/>
    </source>
</evidence>
<evidence type="ECO:0000256" key="11">
    <source>
        <dbReference type="ARBA" id="ARBA00023160"/>
    </source>
</evidence>
<dbReference type="GO" id="GO:0005509">
    <property type="term" value="F:calcium ion binding"/>
    <property type="evidence" value="ECO:0007669"/>
    <property type="project" value="InterPro"/>
</dbReference>
<feature type="region of interest" description="Disordered" evidence="14">
    <location>
        <begin position="1475"/>
        <end position="1512"/>
    </location>
</feature>
<feature type="transmembrane region" description="Helical" evidence="15">
    <location>
        <begin position="488"/>
        <end position="507"/>
    </location>
</feature>
<evidence type="ECO:0000259" key="16">
    <source>
        <dbReference type="PROSITE" id="PS50222"/>
    </source>
</evidence>
<dbReference type="GO" id="GO:0042761">
    <property type="term" value="P:very long-chain fatty acid biosynthetic process"/>
    <property type="evidence" value="ECO:0007669"/>
    <property type="project" value="TreeGrafter"/>
</dbReference>
<evidence type="ECO:0000256" key="7">
    <source>
        <dbReference type="ARBA" id="ARBA00022832"/>
    </source>
</evidence>
<dbReference type="GO" id="GO:0030148">
    <property type="term" value="P:sphingolipid biosynthetic process"/>
    <property type="evidence" value="ECO:0007669"/>
    <property type="project" value="TreeGrafter"/>
</dbReference>
<dbReference type="PANTHER" id="PTHR11035">
    <property type="entry name" value="VERY-LONG-CHAIN (3R)-3-HYDROXYACYL-COA DEHYDRATASE"/>
    <property type="match status" value="1"/>
</dbReference>
<name>A0A813JZ03_POLGL</name>
<keyword evidence="12" id="KW-0456">Lyase</keyword>
<evidence type="ECO:0000256" key="2">
    <source>
        <dbReference type="ARBA" id="ARBA00005194"/>
    </source>
</evidence>
<evidence type="ECO:0000256" key="8">
    <source>
        <dbReference type="ARBA" id="ARBA00022989"/>
    </source>
</evidence>
<feature type="transmembrane region" description="Helical" evidence="15">
    <location>
        <begin position="447"/>
        <end position="467"/>
    </location>
</feature>
<dbReference type="GO" id="GO:0030497">
    <property type="term" value="P:fatty acid elongation"/>
    <property type="evidence" value="ECO:0007669"/>
    <property type="project" value="TreeGrafter"/>
</dbReference>
<dbReference type="PROSITE" id="PS50222">
    <property type="entry name" value="EF_HAND_2"/>
    <property type="match status" value="1"/>
</dbReference>
<dbReference type="SMART" id="SM00054">
    <property type="entry name" value="EFh"/>
    <property type="match status" value="1"/>
</dbReference>
<evidence type="ECO:0000256" key="13">
    <source>
        <dbReference type="ARBA" id="ARBA00036671"/>
    </source>
</evidence>
<keyword evidence="8 15" id="KW-1133">Transmembrane helix</keyword>
<proteinExistence type="inferred from homology"/>
<accession>A0A813JZ03</accession>
<keyword evidence="6 15" id="KW-0812">Transmembrane</keyword>
<evidence type="ECO:0000256" key="12">
    <source>
        <dbReference type="ARBA" id="ARBA00023239"/>
    </source>
</evidence>
<dbReference type="PANTHER" id="PTHR11035:SF3">
    <property type="entry name" value="VERY-LONG-CHAIN (3R)-3-HYDROXYACYL-COA DEHYDRATASE"/>
    <property type="match status" value="1"/>
</dbReference>
<keyword evidence="5" id="KW-0444">Lipid biosynthesis</keyword>
<dbReference type="Pfam" id="PF04387">
    <property type="entry name" value="PTPLA"/>
    <property type="match status" value="1"/>
</dbReference>
<dbReference type="PROSITE" id="PS00018">
    <property type="entry name" value="EF_HAND_1"/>
    <property type="match status" value="1"/>
</dbReference>
<keyword evidence="11" id="KW-0275">Fatty acid biosynthesis</keyword>
<comment type="similarity">
    <text evidence="3">Belongs to the very long-chain fatty acids dehydratase HACD family.</text>
</comment>
<evidence type="ECO:0000256" key="10">
    <source>
        <dbReference type="ARBA" id="ARBA00023136"/>
    </source>
</evidence>
<comment type="catalytic activity">
    <reaction evidence="13">
        <text>a very-long-chain (3R)-3-hydroxyacyl-CoA = a very-long-chain (2E)-enoyl-CoA + H2O</text>
        <dbReference type="Rhea" id="RHEA:45812"/>
        <dbReference type="ChEBI" id="CHEBI:15377"/>
        <dbReference type="ChEBI" id="CHEBI:83728"/>
        <dbReference type="ChEBI" id="CHEBI:85440"/>
        <dbReference type="EC" id="4.2.1.134"/>
    </reaction>
</comment>
<comment type="caution">
    <text evidence="17">The sequence shown here is derived from an EMBL/GenBank/DDBJ whole genome shotgun (WGS) entry which is preliminary data.</text>
</comment>
<dbReference type="EC" id="4.2.1.134" evidence="4"/>
<keyword evidence="9" id="KW-0443">Lipid metabolism</keyword>
<comment type="pathway">
    <text evidence="2">Lipid metabolism; fatty acid biosynthesis.</text>
</comment>
<dbReference type="InterPro" id="IPR007482">
    <property type="entry name" value="Tyr_Pase-like_PTPLA"/>
</dbReference>
<dbReference type="GO" id="GO:0005789">
    <property type="term" value="C:endoplasmic reticulum membrane"/>
    <property type="evidence" value="ECO:0007669"/>
    <property type="project" value="TreeGrafter"/>
</dbReference>
<gene>
    <name evidence="17" type="ORF">PGLA2088_LOCUS26714</name>
</gene>
<sequence>IWVRRGVIELDTGAALMRVADSPGWLDLSDHTFVLFGAGSAMGPFPILMAHGAHVVAIDLARPQIWKRLLATARASPGRLTVPLKAPAPTDASDDQIAELAGCDLLAQTPEVRNWLMKLPLDSRLVLGGYCYADGPLFVRVSMAMDAIIADLVKEMKVKPAVAYLCTPTDALVCTSTSAAAAAENLRKSMWWQPIVGKLLGFAKMGLSGNRVKGEDGDLPIVDALVKEQGPNYCLAKRLQHWRAIVSRNDGCVVSTNVAPATATVSVVSNKSFALAYKGMHYFKPMEIFQAETSNAVMSALLVNDLRNPGSAANPSTPLKNPMQLFAATSFHGGAYRCGYKFGTIGPAAAIAYLFNAYVVKGYLALYSAAQMMGWSMGLFIFATQGATAAENVISTVTYMQLLEVAHAAIGMVPSNPVLTLMQIASRVMMVQNLACSTSVESRAGMAPWQILMFFAWSVTEVVRYCYYTLNTLGVQIPPLTWLRYSTFLILYPLGISGELGMTFYALPEMTLRAATTTSGCDLAGACGKLAAIVQRVGFPALLGVYALCFPMLFGTMLSQRRKVLGKAKDKTKKKDCAGIGVSELEFYLSPSCEAASKVQPGRTNNAPVCSSYSSSHEVAAATGFRGGYGVVLGSESASHEPSLAFDGDLGSFWVDLAASGGLRRAWIGIEFLVSVDIKCVRLAWAAIPSLHPTWSEVQAWGSSGWISAAPALGDWAERHRIALPQPSFIGWRRNPAPIGSLWRLANAVELEVAWEVLELAFFQDAQCSSQEIHGNPISSVSADGAMGRDGGHAAPSLAFDRNLETSWTASCGKGGCQISEAWIGIDAGVYSLVRCFRIVQAGLRTHQSGSVMLASWGEDGWQIGDLHQGLGGHSWNQRPVGADTMWRVVLEEQELGTCRRPGNWKRRRSWGISELELFADEACSEKLPGIADGAMPISNGIFWGDAMLFNASHAFDGRESTFWAASCGAARSNATTSCKAGLEWIGLDFSRVSAGRNTAWEPSMPSAPEPSSGYNSYPRAGTPMATWGGQPVQGHQGGGHYQKTGGNDYRGVGHGNSYGKGEGRTWVNRYPPIHNNKDKNKNLPIFVQPMVRDDLFNSMFLIDTREAADAFEGRVLDPFNNLLPEVAAMNAVMNQKRAGSLGRAHAAGFQAPEFRTDATTEDGEQHSGHRGPEAPLQEKYWVSHLVLKAYQGDQNMTPETCAVNEDALELMGAGQIDPKELDLQMVVYKGLNMAAYTFGPGTPLISMGPLGVVIKLSYPSVTFECRSVLKTGELTMGMDGDRFSFLFRDHTNGLNLRGNRTSAPSDWVMISNPKGMALGDTCKMARNAQARVEGPDPIWEPAQLRSAHKRWMGQDQGHPDDARRVPLDDDRLLGAMRFQYDRYLNLENPGANFHAAFARAHVSLLPVSTCQTNLALPGFNMKDKTEEKQVNLDEVRPWGLAKEADLEQANRAPTWVKALQSGRAANLLTLSQPVREPWEDGNLEPPPLPPGFENTDLSPEEEDEDLSPEEEVKECPLLATPGDMELMGCRSGEQLLTMNNMSGESPGGPPGSLKSFGKNMQFLPTSFGGMFQVNAAAWGDGTCQGRKLLDEGQCIQLQEADIDFPKFKSRSTLPQSWSTSHEEVRMLQPNMDKPRIYEDVLDNAMKRMSSKTQFKIRQDLDVCRSDTRLHFIAELVVNMTLDLFKDPQRSQLSMVADISALGLRHVGYGIPLDLFTPFVSSYVTVMRRYRQSELLGEAFQWSLVLISEVLVRTIKEGSTTVMKVFRVSYDIGMVAILAAIALNSTRLVKAVTLAPRGQRATWLLHVQARERDSELVRSEVPKFTGLQAIDAGSINVADTILKDLLTIRADRMRYYYGVDELFSKHPDIVKRLADRVKHMLLDPKGNFSTAVSNISASGDPVIVSHPVVVLLVDTLWQGVVRRQFVYSRLWNVLGLCVFLLSQHIIPNIIKTSGASRSLWNALFACRMFAYLIGMGRLAMLQVHRAYIWSRNTFRQILSDIDTDGNGEIDKAELIEAVYRFKDTVKSEINKRVAMMRGKDELASIEESKKAKATLL</sequence>
<evidence type="ECO:0000256" key="15">
    <source>
        <dbReference type="SAM" id="Phobius"/>
    </source>
</evidence>
<dbReference type="InterPro" id="IPR002048">
    <property type="entry name" value="EF_hand_dom"/>
</dbReference>
<feature type="domain" description="EF-hand" evidence="16">
    <location>
        <begin position="1989"/>
        <end position="2024"/>
    </location>
</feature>
<evidence type="ECO:0000313" key="18">
    <source>
        <dbReference type="Proteomes" id="UP000626109"/>
    </source>
</evidence>
<evidence type="ECO:0000256" key="14">
    <source>
        <dbReference type="SAM" id="MobiDB-lite"/>
    </source>
</evidence>
<evidence type="ECO:0000313" key="17">
    <source>
        <dbReference type="EMBL" id="CAE8689948.1"/>
    </source>
</evidence>
<dbReference type="Proteomes" id="UP000626109">
    <property type="component" value="Unassembled WGS sequence"/>
</dbReference>
<evidence type="ECO:0000256" key="4">
    <source>
        <dbReference type="ARBA" id="ARBA00013122"/>
    </source>
</evidence>
<dbReference type="InterPro" id="IPR018247">
    <property type="entry name" value="EF_Hand_1_Ca_BS"/>
</dbReference>
<evidence type="ECO:0000256" key="5">
    <source>
        <dbReference type="ARBA" id="ARBA00022516"/>
    </source>
</evidence>
<dbReference type="EMBL" id="CAJNNW010027165">
    <property type="protein sequence ID" value="CAE8689948.1"/>
    <property type="molecule type" value="Genomic_DNA"/>
</dbReference>
<organism evidence="17 18">
    <name type="scientific">Polarella glacialis</name>
    <name type="common">Dinoflagellate</name>
    <dbReference type="NCBI Taxonomy" id="89957"/>
    <lineage>
        <taxon>Eukaryota</taxon>
        <taxon>Sar</taxon>
        <taxon>Alveolata</taxon>
        <taxon>Dinophyceae</taxon>
        <taxon>Suessiales</taxon>
        <taxon>Suessiaceae</taxon>
        <taxon>Polarella</taxon>
    </lineage>
</organism>
<keyword evidence="7" id="KW-0276">Fatty acid metabolism</keyword>